<comment type="caution">
    <text evidence="13">The sequence shown here is derived from an EMBL/GenBank/DDBJ whole genome shotgun (WGS) entry which is preliminary data.</text>
</comment>
<evidence type="ECO:0000259" key="12">
    <source>
        <dbReference type="PROSITE" id="PS50103"/>
    </source>
</evidence>
<keyword evidence="4 10" id="KW-0479">Metal-binding</keyword>
<proteinExistence type="inferred from homology"/>
<protein>
    <recommendedName>
        <fullName evidence="11">mRNA 3'-end-processing protein</fullName>
    </recommendedName>
</protein>
<gene>
    <name evidence="13" type="ORF">CROQUDRAFT_10541</name>
</gene>
<keyword evidence="3 11" id="KW-0507">mRNA processing</keyword>
<evidence type="ECO:0000256" key="5">
    <source>
        <dbReference type="ARBA" id="ARBA00022737"/>
    </source>
</evidence>
<keyword evidence="6 10" id="KW-0863">Zinc-finger</keyword>
<dbReference type="PANTHER" id="PTHR23102:SF24">
    <property type="entry name" value="CLEAVAGE AND POLYADENYLATION SPECIFICITY FACTOR SUBUNIT 4"/>
    <property type="match status" value="1"/>
</dbReference>
<organism evidence="13 14">
    <name type="scientific">Cronartium quercuum f. sp. fusiforme G11</name>
    <dbReference type="NCBI Taxonomy" id="708437"/>
    <lineage>
        <taxon>Eukaryota</taxon>
        <taxon>Fungi</taxon>
        <taxon>Dikarya</taxon>
        <taxon>Basidiomycota</taxon>
        <taxon>Pucciniomycotina</taxon>
        <taxon>Pucciniomycetes</taxon>
        <taxon>Pucciniales</taxon>
        <taxon>Coleosporiaceae</taxon>
        <taxon>Cronartium</taxon>
    </lineage>
</organism>
<evidence type="ECO:0000313" key="13">
    <source>
        <dbReference type="EMBL" id="KAG0147144.1"/>
    </source>
</evidence>
<dbReference type="Gene3D" id="4.10.1000.10">
    <property type="entry name" value="Zinc finger, CCCH-type"/>
    <property type="match status" value="2"/>
</dbReference>
<feature type="non-terminal residue" evidence="13">
    <location>
        <position position="110"/>
    </location>
</feature>
<comment type="subcellular location">
    <subcellularLocation>
        <location evidence="1 11">Nucleus</location>
    </subcellularLocation>
</comment>
<keyword evidence="9 11" id="KW-0539">Nucleus</keyword>
<evidence type="ECO:0000256" key="9">
    <source>
        <dbReference type="ARBA" id="ARBA00023242"/>
    </source>
</evidence>
<evidence type="ECO:0000313" key="14">
    <source>
        <dbReference type="Proteomes" id="UP000886653"/>
    </source>
</evidence>
<keyword evidence="14" id="KW-1185">Reference proteome</keyword>
<evidence type="ECO:0000256" key="3">
    <source>
        <dbReference type="ARBA" id="ARBA00022664"/>
    </source>
</evidence>
<dbReference type="GO" id="GO:0008270">
    <property type="term" value="F:zinc ion binding"/>
    <property type="evidence" value="ECO:0007669"/>
    <property type="project" value="UniProtKB-KW"/>
</dbReference>
<dbReference type="PROSITE" id="PS50103">
    <property type="entry name" value="ZF_C3H1"/>
    <property type="match status" value="3"/>
</dbReference>
<evidence type="ECO:0000256" key="2">
    <source>
        <dbReference type="ARBA" id="ARBA00008907"/>
    </source>
</evidence>
<comment type="function">
    <text evidence="11">Component of the cleavage factor I (CF I) involved in pre-mRNA 3'-end processing.</text>
</comment>
<feature type="domain" description="C3H1-type" evidence="12">
    <location>
        <begin position="6"/>
        <end position="28"/>
    </location>
</feature>
<evidence type="ECO:0000256" key="7">
    <source>
        <dbReference type="ARBA" id="ARBA00022833"/>
    </source>
</evidence>
<sequence>LHAKTVCKHWLRGLCKKGNGCEFLHEYNLRTMPECWFFGKYGFCSNGDECMYLHVDERMRVLECMDYRRGFCPKGPNCPQKHIRRPVCQAYLIGFCPAGKNCAQGGHPKF</sequence>
<dbReference type="FunFam" id="4.10.1000.10:FF:000012">
    <property type="entry name" value="cleavage and polyadenylation specificity factor subunit 4"/>
    <property type="match status" value="1"/>
</dbReference>
<dbReference type="EMBL" id="MU167251">
    <property type="protein sequence ID" value="KAG0147144.1"/>
    <property type="molecule type" value="Genomic_DNA"/>
</dbReference>
<feature type="non-terminal residue" evidence="13">
    <location>
        <position position="1"/>
    </location>
</feature>
<dbReference type="Pfam" id="PF00642">
    <property type="entry name" value="zf-CCCH"/>
    <property type="match status" value="1"/>
</dbReference>
<keyword evidence="8 11" id="KW-0694">RNA-binding</keyword>
<dbReference type="OrthoDB" id="1914176at2759"/>
<keyword evidence="7 10" id="KW-0862">Zinc</keyword>
<feature type="domain" description="C3H1-type" evidence="12">
    <location>
        <begin position="29"/>
        <end position="57"/>
    </location>
</feature>
<reference evidence="13" key="1">
    <citation type="submission" date="2013-11" db="EMBL/GenBank/DDBJ databases">
        <title>Genome sequence of the fusiform rust pathogen reveals effectors for host alternation and coevolution with pine.</title>
        <authorList>
            <consortium name="DOE Joint Genome Institute"/>
            <person name="Smith K."/>
            <person name="Pendleton A."/>
            <person name="Kubisiak T."/>
            <person name="Anderson C."/>
            <person name="Salamov A."/>
            <person name="Aerts A."/>
            <person name="Riley R."/>
            <person name="Clum A."/>
            <person name="Lindquist E."/>
            <person name="Ence D."/>
            <person name="Campbell M."/>
            <person name="Kronenberg Z."/>
            <person name="Feau N."/>
            <person name="Dhillon B."/>
            <person name="Hamelin R."/>
            <person name="Burleigh J."/>
            <person name="Smith J."/>
            <person name="Yandell M."/>
            <person name="Nelson C."/>
            <person name="Grigoriev I."/>
            <person name="Davis J."/>
        </authorList>
    </citation>
    <scope>NUCLEOTIDE SEQUENCE</scope>
    <source>
        <strain evidence="13">G11</strain>
    </source>
</reference>
<evidence type="ECO:0000256" key="10">
    <source>
        <dbReference type="PROSITE-ProRule" id="PRU00723"/>
    </source>
</evidence>
<dbReference type="InterPro" id="IPR036855">
    <property type="entry name" value="Znf_CCCH_sf"/>
</dbReference>
<name>A0A9P6TCU3_9BASI</name>
<feature type="zinc finger region" description="C3H1-type" evidence="10">
    <location>
        <begin position="6"/>
        <end position="28"/>
    </location>
</feature>
<dbReference type="AlphaFoldDB" id="A0A9P6TCU3"/>
<feature type="zinc finger region" description="C3H1-type" evidence="10">
    <location>
        <begin position="29"/>
        <end position="57"/>
    </location>
</feature>
<dbReference type="GO" id="GO:0031124">
    <property type="term" value="P:mRNA 3'-end processing"/>
    <property type="evidence" value="ECO:0007669"/>
    <property type="project" value="UniProtKB-UniRule"/>
</dbReference>
<accession>A0A9P6TCU3</accession>
<comment type="similarity">
    <text evidence="2 11">Belongs to the CPSF4/YTH1 family.</text>
</comment>
<dbReference type="InterPro" id="IPR045348">
    <property type="entry name" value="CPSF4/Yth1"/>
</dbReference>
<dbReference type="GO" id="GO:0003723">
    <property type="term" value="F:RNA binding"/>
    <property type="evidence" value="ECO:0007669"/>
    <property type="project" value="UniProtKB-UniRule"/>
</dbReference>
<dbReference type="PANTHER" id="PTHR23102">
    <property type="entry name" value="CLEAVAGE AND POLYADENYLATION SPECIFICITY FACTOR SUBUNIT 4-RELATED"/>
    <property type="match status" value="1"/>
</dbReference>
<dbReference type="Pfam" id="PF14608">
    <property type="entry name" value="zf-CCCH_2"/>
    <property type="match status" value="2"/>
</dbReference>
<dbReference type="Proteomes" id="UP000886653">
    <property type="component" value="Unassembled WGS sequence"/>
</dbReference>
<dbReference type="GO" id="GO:0005634">
    <property type="term" value="C:nucleus"/>
    <property type="evidence" value="ECO:0007669"/>
    <property type="project" value="UniProtKB-SubCell"/>
</dbReference>
<evidence type="ECO:0000256" key="4">
    <source>
        <dbReference type="ARBA" id="ARBA00022723"/>
    </source>
</evidence>
<evidence type="ECO:0000256" key="11">
    <source>
        <dbReference type="RuleBase" id="RU369008"/>
    </source>
</evidence>
<keyword evidence="5 11" id="KW-0677">Repeat</keyword>
<evidence type="ECO:0000256" key="6">
    <source>
        <dbReference type="ARBA" id="ARBA00022771"/>
    </source>
</evidence>
<feature type="domain" description="C3H1-type" evidence="12">
    <location>
        <begin position="58"/>
        <end position="85"/>
    </location>
</feature>
<dbReference type="SMART" id="SM00356">
    <property type="entry name" value="ZnF_C3H1"/>
    <property type="match status" value="4"/>
</dbReference>
<dbReference type="InterPro" id="IPR000571">
    <property type="entry name" value="Znf_CCCH"/>
</dbReference>
<dbReference type="SUPFAM" id="SSF90229">
    <property type="entry name" value="CCCH zinc finger"/>
    <property type="match status" value="2"/>
</dbReference>
<evidence type="ECO:0000256" key="1">
    <source>
        <dbReference type="ARBA" id="ARBA00004123"/>
    </source>
</evidence>
<feature type="zinc finger region" description="C3H1-type" evidence="10">
    <location>
        <begin position="58"/>
        <end position="85"/>
    </location>
</feature>
<evidence type="ECO:0000256" key="8">
    <source>
        <dbReference type="ARBA" id="ARBA00022884"/>
    </source>
</evidence>